<dbReference type="PANTHER" id="PTHR42693:SF53">
    <property type="entry name" value="ENDO-4-O-SULFATASE"/>
    <property type="match status" value="1"/>
</dbReference>
<dbReference type="FunFam" id="3.40.720.10:FF:000004">
    <property type="entry name" value="Arylsulfatase E"/>
    <property type="match status" value="1"/>
</dbReference>
<evidence type="ECO:0000256" key="2">
    <source>
        <dbReference type="ARBA" id="ARBA00022723"/>
    </source>
</evidence>
<dbReference type="PANTHER" id="PTHR42693">
    <property type="entry name" value="ARYLSULFATASE FAMILY MEMBER"/>
    <property type="match status" value="1"/>
</dbReference>
<dbReference type="Gene3D" id="3.30.1120.10">
    <property type="match status" value="1"/>
</dbReference>
<name>A0A518JU98_9BACT</name>
<keyword evidence="4" id="KW-0106">Calcium</keyword>
<comment type="similarity">
    <text evidence="1">Belongs to the sulfatase family.</text>
</comment>
<dbReference type="PROSITE" id="PS00523">
    <property type="entry name" value="SULFATASE_1"/>
    <property type="match status" value="1"/>
</dbReference>
<keyword evidence="2" id="KW-0479">Metal-binding</keyword>
<keyword evidence="5" id="KW-0812">Transmembrane</keyword>
<dbReference type="InterPro" id="IPR000917">
    <property type="entry name" value="Sulfatase_N"/>
</dbReference>
<keyword evidence="5" id="KW-0472">Membrane</keyword>
<feature type="domain" description="Sulfatase N-terminal" evidence="6">
    <location>
        <begin position="101"/>
        <end position="408"/>
    </location>
</feature>
<evidence type="ECO:0000256" key="1">
    <source>
        <dbReference type="ARBA" id="ARBA00008779"/>
    </source>
</evidence>
<evidence type="ECO:0000256" key="5">
    <source>
        <dbReference type="SAM" id="Phobius"/>
    </source>
</evidence>
<dbReference type="InterPro" id="IPR017850">
    <property type="entry name" value="Alkaline_phosphatase_core_sf"/>
</dbReference>
<feature type="transmembrane region" description="Helical" evidence="5">
    <location>
        <begin position="77"/>
        <end position="94"/>
    </location>
</feature>
<gene>
    <name evidence="7" type="primary">atsA_20</name>
    <name evidence="7" type="ORF">Poly24_28340</name>
</gene>
<dbReference type="KEGG" id="rcf:Poly24_28340"/>
<dbReference type="Pfam" id="PF00884">
    <property type="entry name" value="Sulfatase"/>
    <property type="match status" value="1"/>
</dbReference>
<dbReference type="PROSITE" id="PS00149">
    <property type="entry name" value="SULFATASE_2"/>
    <property type="match status" value="1"/>
</dbReference>
<sequence length="528" mass="59018">MNRDAIPQNAGPPRRQVAAARDFVRLGAIERCVDFFVHHLEESIGTMNPLFIRSTNPTPRDPRIVSSLPHRKRYRRVLRMWVFLLPLVASIAAAESEPSRPNIVVVMADDMGWGDSATYGHPQIQTPHLDKLAAEGVKFTQCYSACGVCSPSRSAILTGRTPYRNGVYRHLSGNHAAHLRASEITYPKLLKSIGYATCHVGKWHLASKPQFNTADYPQPGDHGYDYWMATHNNAEPSHKNPRNFVRNGEPVGELQGYSAPLVASEAARWLSDLRDKSKPFVLSVWFHEPHSPIATDPQFRKLYDGHENATYMGNITQLDHALGIVLQALDQEGVRDNTLVIFTSDNGPVARFGGTTGGLRGGKRSDHEGGIRVPGVARWPGHIEPGTVSDVAVIGTDIFATVLDITGVPLPKDRTIDGVSMVPAFKGEPVERKIPLFWRTHVSPPADRVALRIGDWKLVGDETLTKFQLFEIQKDWKEEHDLAASMPEKTEQMKQRMLEVWRGIEAEGPDHWWKNERQQPTRGGKVNY</sequence>
<evidence type="ECO:0000259" key="6">
    <source>
        <dbReference type="Pfam" id="PF00884"/>
    </source>
</evidence>
<dbReference type="SUPFAM" id="SSF53649">
    <property type="entry name" value="Alkaline phosphatase-like"/>
    <property type="match status" value="1"/>
</dbReference>
<reference evidence="7 8" key="1">
    <citation type="submission" date="2019-02" db="EMBL/GenBank/DDBJ databases">
        <title>Deep-cultivation of Planctomycetes and their phenomic and genomic characterization uncovers novel biology.</title>
        <authorList>
            <person name="Wiegand S."/>
            <person name="Jogler M."/>
            <person name="Boedeker C."/>
            <person name="Pinto D."/>
            <person name="Vollmers J."/>
            <person name="Rivas-Marin E."/>
            <person name="Kohn T."/>
            <person name="Peeters S.H."/>
            <person name="Heuer A."/>
            <person name="Rast P."/>
            <person name="Oberbeckmann S."/>
            <person name="Bunk B."/>
            <person name="Jeske O."/>
            <person name="Meyerdierks A."/>
            <person name="Storesund J.E."/>
            <person name="Kallscheuer N."/>
            <person name="Luecker S."/>
            <person name="Lage O.M."/>
            <person name="Pohl T."/>
            <person name="Merkel B.J."/>
            <person name="Hornburger P."/>
            <person name="Mueller R.-W."/>
            <person name="Bruemmer F."/>
            <person name="Labrenz M."/>
            <person name="Spormann A.M."/>
            <person name="Op den Camp H."/>
            <person name="Overmann J."/>
            <person name="Amann R."/>
            <person name="Jetten M.S.M."/>
            <person name="Mascher T."/>
            <person name="Medema M.H."/>
            <person name="Devos D.P."/>
            <person name="Kaster A.-K."/>
            <person name="Ovreas L."/>
            <person name="Rohde M."/>
            <person name="Galperin M.Y."/>
            <person name="Jogler C."/>
        </authorList>
    </citation>
    <scope>NUCLEOTIDE SEQUENCE [LARGE SCALE GENOMIC DNA]</scope>
    <source>
        <strain evidence="7 8">Poly24</strain>
    </source>
</reference>
<keyword evidence="3 7" id="KW-0378">Hydrolase</keyword>
<evidence type="ECO:0000256" key="4">
    <source>
        <dbReference type="ARBA" id="ARBA00022837"/>
    </source>
</evidence>
<dbReference type="EC" id="3.1.6.1" evidence="7"/>
<evidence type="ECO:0000256" key="3">
    <source>
        <dbReference type="ARBA" id="ARBA00022801"/>
    </source>
</evidence>
<dbReference type="Gene3D" id="3.40.720.10">
    <property type="entry name" value="Alkaline Phosphatase, subunit A"/>
    <property type="match status" value="1"/>
</dbReference>
<keyword evidence="8" id="KW-1185">Reference proteome</keyword>
<dbReference type="Proteomes" id="UP000315082">
    <property type="component" value="Chromosome"/>
</dbReference>
<accession>A0A518JU98</accession>
<dbReference type="FunFam" id="3.30.1120.10:FF:000017">
    <property type="entry name" value="Sulfatase"/>
    <property type="match status" value="1"/>
</dbReference>
<dbReference type="InterPro" id="IPR024607">
    <property type="entry name" value="Sulfatase_CS"/>
</dbReference>
<evidence type="ECO:0000313" key="7">
    <source>
        <dbReference type="EMBL" id="QDV69120.1"/>
    </source>
</evidence>
<proteinExistence type="inferred from homology"/>
<evidence type="ECO:0000313" key="8">
    <source>
        <dbReference type="Proteomes" id="UP000315082"/>
    </source>
</evidence>
<protein>
    <submittedName>
        <fullName evidence="7">Arylsulfatase</fullName>
        <ecNumber evidence="7">3.1.6.1</ecNumber>
    </submittedName>
</protein>
<organism evidence="7 8">
    <name type="scientific">Rosistilla carotiformis</name>
    <dbReference type="NCBI Taxonomy" id="2528017"/>
    <lineage>
        <taxon>Bacteria</taxon>
        <taxon>Pseudomonadati</taxon>
        <taxon>Planctomycetota</taxon>
        <taxon>Planctomycetia</taxon>
        <taxon>Pirellulales</taxon>
        <taxon>Pirellulaceae</taxon>
        <taxon>Rosistilla</taxon>
    </lineage>
</organism>
<keyword evidence="5" id="KW-1133">Transmembrane helix</keyword>
<dbReference type="GO" id="GO:0004065">
    <property type="term" value="F:arylsulfatase activity"/>
    <property type="evidence" value="ECO:0007669"/>
    <property type="project" value="UniProtKB-EC"/>
</dbReference>
<dbReference type="EMBL" id="CP036348">
    <property type="protein sequence ID" value="QDV69120.1"/>
    <property type="molecule type" value="Genomic_DNA"/>
</dbReference>
<dbReference type="InterPro" id="IPR050738">
    <property type="entry name" value="Sulfatase"/>
</dbReference>
<dbReference type="GO" id="GO:0046872">
    <property type="term" value="F:metal ion binding"/>
    <property type="evidence" value="ECO:0007669"/>
    <property type="project" value="UniProtKB-KW"/>
</dbReference>
<dbReference type="AlphaFoldDB" id="A0A518JU98"/>